<comment type="caution">
    <text evidence="1">The sequence shown here is derived from an EMBL/GenBank/DDBJ whole genome shotgun (WGS) entry which is preliminary data.</text>
</comment>
<evidence type="ECO:0000313" key="2">
    <source>
        <dbReference type="Proteomes" id="UP000546464"/>
    </source>
</evidence>
<name>A0A842HBA2_9BACT</name>
<organism evidence="1 2">
    <name type="scientific">Ruficoccus amylovorans</name>
    <dbReference type="NCBI Taxonomy" id="1804625"/>
    <lineage>
        <taxon>Bacteria</taxon>
        <taxon>Pseudomonadati</taxon>
        <taxon>Verrucomicrobiota</taxon>
        <taxon>Opitutia</taxon>
        <taxon>Puniceicoccales</taxon>
        <taxon>Cerasicoccaceae</taxon>
        <taxon>Ruficoccus</taxon>
    </lineage>
</organism>
<dbReference type="RefSeq" id="WP_185674742.1">
    <property type="nucleotide sequence ID" value="NZ_JACHVB010000014.1"/>
</dbReference>
<reference evidence="1 2" key="1">
    <citation type="submission" date="2020-07" db="EMBL/GenBank/DDBJ databases">
        <authorList>
            <person name="Feng X."/>
        </authorList>
    </citation>
    <scope>NUCLEOTIDE SEQUENCE [LARGE SCALE GENOMIC DNA]</scope>
    <source>
        <strain evidence="1 2">JCM31066</strain>
    </source>
</reference>
<evidence type="ECO:0000313" key="1">
    <source>
        <dbReference type="EMBL" id="MBC2593743.1"/>
    </source>
</evidence>
<dbReference type="Proteomes" id="UP000546464">
    <property type="component" value="Unassembled WGS sequence"/>
</dbReference>
<sequence>MDFFYHKVEFFHFFHLQHNSFQYRLQSFQDNKKRIHNTSYYKLEAQFQSRGSESVMNRTAANRLVDYILSKLETEPVASRADLYEDLAEFLPSEAMACQLREQARQLRDVEKRSHAIKLAMRFSASRRPAGLR</sequence>
<dbReference type="AlphaFoldDB" id="A0A842HBA2"/>
<gene>
    <name evidence="1" type="ORF">H5P28_05650</name>
</gene>
<protein>
    <submittedName>
        <fullName evidence="1">Uncharacterized protein</fullName>
    </submittedName>
</protein>
<proteinExistence type="predicted"/>
<accession>A0A842HBA2</accession>
<keyword evidence="2" id="KW-1185">Reference proteome</keyword>
<dbReference type="EMBL" id="JACHVB010000014">
    <property type="protein sequence ID" value="MBC2593743.1"/>
    <property type="molecule type" value="Genomic_DNA"/>
</dbReference>